<dbReference type="Proteomes" id="UP000182840">
    <property type="component" value="Chromosome"/>
</dbReference>
<dbReference type="KEGG" id="meso:BSQ44_03120"/>
<accession>A0A1L3SM53</accession>
<dbReference type="AlphaFoldDB" id="A0A1L3SM53"/>
<protein>
    <submittedName>
        <fullName evidence="1">Uncharacterized protein</fullName>
    </submittedName>
</protein>
<dbReference type="OrthoDB" id="9952063at2"/>
<gene>
    <name evidence="1" type="ORF">BSQ44_03120</name>
</gene>
<evidence type="ECO:0000313" key="1">
    <source>
        <dbReference type="EMBL" id="APH70486.1"/>
    </source>
</evidence>
<keyword evidence="2" id="KW-1185">Reference proteome</keyword>
<dbReference type="RefSeq" id="WP_072601898.1">
    <property type="nucleotide sequence ID" value="NZ_CP018171.1"/>
</dbReference>
<evidence type="ECO:0000313" key="2">
    <source>
        <dbReference type="Proteomes" id="UP000182840"/>
    </source>
</evidence>
<reference evidence="2" key="1">
    <citation type="submission" date="2016-11" db="EMBL/GenBank/DDBJ databases">
        <title>Mesorhizobium oceanicum sp. nov., isolated from deep seawater in South China Sea.</title>
        <authorList>
            <person name="Fu G.-Y."/>
        </authorList>
    </citation>
    <scope>NUCLEOTIDE SEQUENCE [LARGE SCALE GENOMIC DNA]</scope>
    <source>
        <strain evidence="2">B7</strain>
    </source>
</reference>
<name>A0A1L3SM53_9HYPH</name>
<sequence>MARKSRQPRWTPNPECEAAFERITRNAHQCAALLWGEKPCENPEEEASGRALMLAMAMGYFLCRIDPKDALALYSGKGSFADFDYKPYPPGYRVKDGLFSGPTIAPMQ</sequence>
<dbReference type="EMBL" id="CP018171">
    <property type="protein sequence ID" value="APH70486.1"/>
    <property type="molecule type" value="Genomic_DNA"/>
</dbReference>
<organism evidence="1 2">
    <name type="scientific">Aquibium oceanicum</name>
    <dbReference type="NCBI Taxonomy" id="1670800"/>
    <lineage>
        <taxon>Bacteria</taxon>
        <taxon>Pseudomonadati</taxon>
        <taxon>Pseudomonadota</taxon>
        <taxon>Alphaproteobacteria</taxon>
        <taxon>Hyphomicrobiales</taxon>
        <taxon>Phyllobacteriaceae</taxon>
        <taxon>Aquibium</taxon>
    </lineage>
</organism>
<proteinExistence type="predicted"/>